<accession>A0A8X8YS66</accession>
<evidence type="ECO:0000313" key="1">
    <source>
        <dbReference type="EMBL" id="KAG6436780.1"/>
    </source>
</evidence>
<keyword evidence="2" id="KW-1185">Reference proteome</keyword>
<dbReference type="Proteomes" id="UP000298416">
    <property type="component" value="Unassembled WGS sequence"/>
</dbReference>
<organism evidence="1">
    <name type="scientific">Salvia splendens</name>
    <name type="common">Scarlet sage</name>
    <dbReference type="NCBI Taxonomy" id="180675"/>
    <lineage>
        <taxon>Eukaryota</taxon>
        <taxon>Viridiplantae</taxon>
        <taxon>Streptophyta</taxon>
        <taxon>Embryophyta</taxon>
        <taxon>Tracheophyta</taxon>
        <taxon>Spermatophyta</taxon>
        <taxon>Magnoliopsida</taxon>
        <taxon>eudicotyledons</taxon>
        <taxon>Gunneridae</taxon>
        <taxon>Pentapetalae</taxon>
        <taxon>asterids</taxon>
        <taxon>lamiids</taxon>
        <taxon>Lamiales</taxon>
        <taxon>Lamiaceae</taxon>
        <taxon>Nepetoideae</taxon>
        <taxon>Mentheae</taxon>
        <taxon>Salviinae</taxon>
        <taxon>Salvia</taxon>
        <taxon>Salvia subgen. Calosphace</taxon>
        <taxon>core Calosphace</taxon>
    </lineage>
</organism>
<evidence type="ECO:0008006" key="3">
    <source>
        <dbReference type="Google" id="ProtNLM"/>
    </source>
</evidence>
<comment type="caution">
    <text evidence="1">The sequence shown here is derived from an EMBL/GenBank/DDBJ whole genome shotgun (WGS) entry which is preliminary data.</text>
</comment>
<reference evidence="1" key="2">
    <citation type="submission" date="2020-08" db="EMBL/GenBank/DDBJ databases">
        <title>Plant Genome Project.</title>
        <authorList>
            <person name="Zhang R.-G."/>
        </authorList>
    </citation>
    <scope>NUCLEOTIDE SEQUENCE</scope>
    <source>
        <strain evidence="1">Huo1</strain>
        <tissue evidence="1">Leaf</tissue>
    </source>
</reference>
<dbReference type="Gene3D" id="3.90.550.50">
    <property type="match status" value="1"/>
</dbReference>
<proteinExistence type="predicted"/>
<sequence>MPSNLSFPRARGLNQNICKYVVIYLVCVTYILVSSQPKWRRRGDPRSSTNISHLVFGITSSSNRWRDKRDYIQAWWRPNVSRGFVFLERPPTEHLPWPATHPPYRVSDDNSRYKEYNRHRIPSAIRMARVIEETFKAERGGEARWYVMTDDDTVLFVDNLIGVLSKYDHKKYFYVGMNSECFVCNVVHSFGMAFGGGGYALSYPLAKAVAENMDLCLKRYPFLYGSDLILQSCIADLGVSLTQEPGFHQRLDWKQDGGRRECCDVDEVDADALQVKLRDCGANELLL</sequence>
<dbReference type="InterPro" id="IPR006740">
    <property type="entry name" value="DUF604"/>
</dbReference>
<reference evidence="1" key="1">
    <citation type="submission" date="2018-01" db="EMBL/GenBank/DDBJ databases">
        <authorList>
            <person name="Mao J.F."/>
        </authorList>
    </citation>
    <scope>NUCLEOTIDE SEQUENCE</scope>
    <source>
        <strain evidence="1">Huo1</strain>
        <tissue evidence="1">Leaf</tissue>
    </source>
</reference>
<gene>
    <name evidence="1" type="ORF">SASPL_101682</name>
</gene>
<protein>
    <recommendedName>
        <fullName evidence="3">Glycoprotein-N-acetylgalactosamine 3-beta-galactosyltransferase</fullName>
    </recommendedName>
</protein>
<name>A0A8X8YS66_SALSN</name>
<dbReference type="PANTHER" id="PTHR10811">
    <property type="entry name" value="FRINGE-RELATED"/>
    <property type="match status" value="1"/>
</dbReference>
<dbReference type="Pfam" id="PF04646">
    <property type="entry name" value="DUF604"/>
    <property type="match status" value="1"/>
</dbReference>
<dbReference type="EMBL" id="PNBA02000001">
    <property type="protein sequence ID" value="KAG6436780.1"/>
    <property type="molecule type" value="Genomic_DNA"/>
</dbReference>
<dbReference type="AlphaFoldDB" id="A0A8X8YS66"/>
<evidence type="ECO:0000313" key="2">
    <source>
        <dbReference type="Proteomes" id="UP000298416"/>
    </source>
</evidence>